<comment type="caution">
    <text evidence="6">The sequence shown here is derived from an EMBL/GenBank/DDBJ whole genome shotgun (WGS) entry which is preliminary data.</text>
</comment>
<name>A0A7W7WG96_9ACTN</name>
<accession>A0A7W7WG96</accession>
<dbReference type="GO" id="GO:0005737">
    <property type="term" value="C:cytoplasm"/>
    <property type="evidence" value="ECO:0007669"/>
    <property type="project" value="TreeGrafter"/>
</dbReference>
<dbReference type="Gene3D" id="1.10.640.10">
    <property type="entry name" value="Haem peroxidase domain superfamily, animal type"/>
    <property type="match status" value="1"/>
</dbReference>
<dbReference type="Proteomes" id="UP000573327">
    <property type="component" value="Unassembled WGS sequence"/>
</dbReference>
<keyword evidence="7" id="KW-1185">Reference proteome</keyword>
<dbReference type="InterPro" id="IPR019791">
    <property type="entry name" value="Haem_peroxidase_animal"/>
</dbReference>
<evidence type="ECO:0000256" key="2">
    <source>
        <dbReference type="ARBA" id="ARBA00022964"/>
    </source>
</evidence>
<dbReference type="GO" id="GO:0004666">
    <property type="term" value="F:prostaglandin-endoperoxide synthase activity"/>
    <property type="evidence" value="ECO:0007669"/>
    <property type="project" value="UniProtKB-EC"/>
</dbReference>
<dbReference type="InterPro" id="IPR050783">
    <property type="entry name" value="Oxylipin_biosynth_metab"/>
</dbReference>
<evidence type="ECO:0000256" key="4">
    <source>
        <dbReference type="ARBA" id="ARBA00023004"/>
    </source>
</evidence>
<dbReference type="PANTHER" id="PTHR11903:SF39">
    <property type="entry name" value="PROSTAGLANDIN G_H SYNTHASE 2-LIKE"/>
    <property type="match status" value="1"/>
</dbReference>
<dbReference type="AlphaFoldDB" id="A0A7W7WG96"/>
<evidence type="ECO:0000313" key="6">
    <source>
        <dbReference type="EMBL" id="MBB4945224.1"/>
    </source>
</evidence>
<dbReference type="InterPro" id="IPR037120">
    <property type="entry name" value="Haem_peroxidase_sf_animal"/>
</dbReference>
<gene>
    <name evidence="6" type="ORF">F4556_000759</name>
</gene>
<keyword evidence="1" id="KW-0479">Metal-binding</keyword>
<dbReference type="PANTHER" id="PTHR11903">
    <property type="entry name" value="PROSTAGLANDIN G/H SYNTHASE"/>
    <property type="match status" value="1"/>
</dbReference>
<dbReference type="PRINTS" id="PR00457">
    <property type="entry name" value="ANPEROXIDASE"/>
</dbReference>
<keyword evidence="4" id="KW-0408">Iron</keyword>
<keyword evidence="2" id="KW-0223">Dioxygenase</keyword>
<evidence type="ECO:0000313" key="7">
    <source>
        <dbReference type="Proteomes" id="UP000573327"/>
    </source>
</evidence>
<sequence length="542" mass="60729">MTTTHPASRPEAPATAHPSAPGQPGPRDRSRDGLRNRFEGHLLSHYGPLWRRVERHHRLHRVLNAALTDQAVLKAPTRPNPLSTRSPYTSWVSLTDRSYVGRQLPPVQPRLDRPGPEQAAELFRRTGPTRPCERSSALLPAFAQWFTDGFLRGHGATGDPRRTDSPHTLDMAQLYGANEEMTACLRSFEGGRLKSRLIGGAEFPPALCSGGKIKEEFGALRPVRFQEVPPERRDSLFACGGDRVHAHIGPMAMNVLFLREHNRVADVIAKEHAGELGWDDERIFQTTRNILVVMMIRLMLEEYVNHLTPYRFRFILDPVRTDRGVWHRENWATIEFSLVYRWHSLIPSGYTIGGREVPLMDTIADGQLVVDRGLGPLLDDLSTQPAGRSGLFNTDPLLLPIEAASIRVGRELQLASYNEYRGFYGFPPVTDVRQISGEPEVQQALRDTYRSIDDLDLYVGLFAEQPGPGALFGRLLERIISVDAFSEALNNPLLAPRLFTPATFTTTGLRIIGGTRSFSQLVHRNLPETEGQHYTVSLGRKA</sequence>
<dbReference type="PROSITE" id="PS50292">
    <property type="entry name" value="PEROXIDASE_3"/>
    <property type="match status" value="1"/>
</dbReference>
<dbReference type="GO" id="GO:0004601">
    <property type="term" value="F:peroxidase activity"/>
    <property type="evidence" value="ECO:0007669"/>
    <property type="project" value="InterPro"/>
</dbReference>
<dbReference type="EMBL" id="JACHJR010000001">
    <property type="protein sequence ID" value="MBB4945224.1"/>
    <property type="molecule type" value="Genomic_DNA"/>
</dbReference>
<dbReference type="InterPro" id="IPR010255">
    <property type="entry name" value="Haem_peroxidase_sf"/>
</dbReference>
<proteinExistence type="predicted"/>
<evidence type="ECO:0000256" key="3">
    <source>
        <dbReference type="ARBA" id="ARBA00023002"/>
    </source>
</evidence>
<evidence type="ECO:0000256" key="1">
    <source>
        <dbReference type="ARBA" id="ARBA00022723"/>
    </source>
</evidence>
<dbReference type="GO" id="GO:0046872">
    <property type="term" value="F:metal ion binding"/>
    <property type="evidence" value="ECO:0007669"/>
    <property type="project" value="UniProtKB-KW"/>
</dbReference>
<evidence type="ECO:0000256" key="5">
    <source>
        <dbReference type="SAM" id="MobiDB-lite"/>
    </source>
</evidence>
<reference evidence="6 7" key="1">
    <citation type="submission" date="2020-08" db="EMBL/GenBank/DDBJ databases">
        <title>Sequencing the genomes of 1000 actinobacteria strains.</title>
        <authorList>
            <person name="Klenk H.-P."/>
        </authorList>
    </citation>
    <scope>NUCLEOTIDE SEQUENCE [LARGE SCALE GENOMIC DNA]</scope>
    <source>
        <strain evidence="6 7">DSM 44786</strain>
    </source>
</reference>
<dbReference type="SUPFAM" id="SSF48113">
    <property type="entry name" value="Heme-dependent peroxidases"/>
    <property type="match status" value="1"/>
</dbReference>
<dbReference type="RefSeq" id="WP_184911581.1">
    <property type="nucleotide sequence ID" value="NZ_JACHJR010000001.1"/>
</dbReference>
<keyword evidence="3 6" id="KW-0560">Oxidoreductase</keyword>
<dbReference type="Pfam" id="PF03098">
    <property type="entry name" value="An_peroxidase"/>
    <property type="match status" value="1"/>
</dbReference>
<feature type="region of interest" description="Disordered" evidence="5">
    <location>
        <begin position="1"/>
        <end position="34"/>
    </location>
</feature>
<dbReference type="GO" id="GO:0020037">
    <property type="term" value="F:heme binding"/>
    <property type="evidence" value="ECO:0007669"/>
    <property type="project" value="InterPro"/>
</dbReference>
<dbReference type="EC" id="1.14.99.1" evidence="6"/>
<protein>
    <submittedName>
        <fullName evidence="6">Prostaglandin-endoperoxide synthase 2</fullName>
        <ecNumber evidence="6">1.14.99.1</ecNumber>
    </submittedName>
</protein>
<dbReference type="GO" id="GO:0006979">
    <property type="term" value="P:response to oxidative stress"/>
    <property type="evidence" value="ECO:0007669"/>
    <property type="project" value="InterPro"/>
</dbReference>
<organism evidence="6 7">
    <name type="scientific">Kitasatospora gansuensis</name>
    <dbReference type="NCBI Taxonomy" id="258050"/>
    <lineage>
        <taxon>Bacteria</taxon>
        <taxon>Bacillati</taxon>
        <taxon>Actinomycetota</taxon>
        <taxon>Actinomycetes</taxon>
        <taxon>Kitasatosporales</taxon>
        <taxon>Streptomycetaceae</taxon>
        <taxon>Kitasatospora</taxon>
    </lineage>
</organism>
<dbReference type="GO" id="GO:0006631">
    <property type="term" value="P:fatty acid metabolic process"/>
    <property type="evidence" value="ECO:0007669"/>
    <property type="project" value="UniProtKB-ARBA"/>
</dbReference>
<dbReference type="GO" id="GO:0016702">
    <property type="term" value="F:oxidoreductase activity, acting on single donors with incorporation of molecular oxygen, incorporation of two atoms of oxygen"/>
    <property type="evidence" value="ECO:0007669"/>
    <property type="project" value="TreeGrafter"/>
</dbReference>